<sequence>SLFQHLPIDLNEANVGHLTDLPSGCEINKITIVVEKKTIGNLAKLPELLASIHAKHVEFVLQKIEEYDMLSPFLRDGLPSALVRGGIRHETFS</sequence>
<reference evidence="1" key="1">
    <citation type="submission" date="2023-10" db="EMBL/GenBank/DDBJ databases">
        <title>Genome assembly of Pristionchus species.</title>
        <authorList>
            <person name="Yoshida K."/>
            <person name="Sommer R.J."/>
        </authorList>
    </citation>
    <scope>NUCLEOTIDE SEQUENCE</scope>
    <source>
        <strain evidence="1">RS0144</strain>
    </source>
</reference>
<gene>
    <name evidence="1" type="ORF">PENTCL1PPCAC_27832</name>
</gene>
<dbReference type="AlphaFoldDB" id="A0AAV5UG54"/>
<evidence type="ECO:0000313" key="1">
    <source>
        <dbReference type="EMBL" id="GMT05658.1"/>
    </source>
</evidence>
<proteinExistence type="predicted"/>
<dbReference type="EMBL" id="BTSX01000006">
    <property type="protein sequence ID" value="GMT05658.1"/>
    <property type="molecule type" value="Genomic_DNA"/>
</dbReference>
<comment type="caution">
    <text evidence="1">The sequence shown here is derived from an EMBL/GenBank/DDBJ whole genome shotgun (WGS) entry which is preliminary data.</text>
</comment>
<organism evidence="1 2">
    <name type="scientific">Pristionchus entomophagus</name>
    <dbReference type="NCBI Taxonomy" id="358040"/>
    <lineage>
        <taxon>Eukaryota</taxon>
        <taxon>Metazoa</taxon>
        <taxon>Ecdysozoa</taxon>
        <taxon>Nematoda</taxon>
        <taxon>Chromadorea</taxon>
        <taxon>Rhabditida</taxon>
        <taxon>Rhabditina</taxon>
        <taxon>Diplogasteromorpha</taxon>
        <taxon>Diplogasteroidea</taxon>
        <taxon>Neodiplogasteridae</taxon>
        <taxon>Pristionchus</taxon>
    </lineage>
</organism>
<evidence type="ECO:0000313" key="2">
    <source>
        <dbReference type="Proteomes" id="UP001432027"/>
    </source>
</evidence>
<protein>
    <submittedName>
        <fullName evidence="1">Uncharacterized protein</fullName>
    </submittedName>
</protein>
<feature type="non-terminal residue" evidence="1">
    <location>
        <position position="1"/>
    </location>
</feature>
<name>A0AAV5UG54_9BILA</name>
<feature type="non-terminal residue" evidence="1">
    <location>
        <position position="93"/>
    </location>
</feature>
<accession>A0AAV5UG54</accession>
<keyword evidence="2" id="KW-1185">Reference proteome</keyword>
<dbReference type="Proteomes" id="UP001432027">
    <property type="component" value="Unassembled WGS sequence"/>
</dbReference>